<reference evidence="1 2" key="2">
    <citation type="journal article" date="2021" name="Syst. Appl. Microbiol.">
        <title>Phylogenetic classification of ten novel species belonging to the genus Bifidobacterium comprising B. phasiani sp. nov., B. pongonis sp. nov., B. saguinibicoloris sp. nov., B. colobi sp. nov., B. simiiventris sp. nov., B. santillanense sp. nov., B. miconis sp. nov., B. amazonense sp. nov., B. pluvialisilvae sp. nov., and B. miconisargentati sp. nov.</title>
        <authorList>
            <person name="Lugli G.A."/>
            <person name="Calvete-Torre I."/>
            <person name="Alessandri G."/>
            <person name="Milani C."/>
            <person name="Turroni F."/>
            <person name="Laiolo P."/>
            <person name="Ossiprandi M.C."/>
            <person name="Margolles A."/>
            <person name="Ruiz L."/>
            <person name="Ventura M."/>
        </authorList>
    </citation>
    <scope>NUCLEOTIDE SEQUENCE [LARGE SCALE GENOMIC DNA]</scope>
    <source>
        <strain evidence="1 2">MA1</strain>
    </source>
</reference>
<proteinExistence type="predicted"/>
<organism evidence="1 2">
    <name type="scientific">Bifidobacterium amazonense</name>
    <dbReference type="NCBI Taxonomy" id="2809027"/>
    <lineage>
        <taxon>Bacteria</taxon>
        <taxon>Bacillati</taxon>
        <taxon>Actinomycetota</taxon>
        <taxon>Actinomycetes</taxon>
        <taxon>Bifidobacteriales</taxon>
        <taxon>Bifidobacteriaceae</taxon>
        <taxon>Bifidobacterium</taxon>
    </lineage>
</organism>
<reference evidence="1 2" key="1">
    <citation type="journal article" date="2021" name="Environ. Microbiol.">
        <title>Genetic insights into the dark matter of the mammalian gut microbiota through targeted genome reconstruction.</title>
        <authorList>
            <person name="Lugli G.A."/>
            <person name="Alessandri G."/>
            <person name="Milani C."/>
            <person name="Viappiani A."/>
            <person name="Fontana F."/>
            <person name="Tarracchini C."/>
            <person name="Mancabelli L."/>
            <person name="Argentini C."/>
            <person name="Ruiz L."/>
            <person name="Margolles A."/>
            <person name="van Sinderen D."/>
            <person name="Turroni F."/>
            <person name="Ventura M."/>
        </authorList>
    </citation>
    <scope>NUCLEOTIDE SEQUENCE [LARGE SCALE GENOMIC DNA]</scope>
    <source>
        <strain evidence="1 2">MA1</strain>
    </source>
</reference>
<evidence type="ECO:0000313" key="2">
    <source>
        <dbReference type="Proteomes" id="UP000710815"/>
    </source>
</evidence>
<dbReference type="RefSeq" id="WP_241513482.1">
    <property type="nucleotide sequence ID" value="NZ_JAFEJT020000017.1"/>
</dbReference>
<keyword evidence="2" id="KW-1185">Reference proteome</keyword>
<name>A0ABS9VUI9_9BIFI</name>
<dbReference type="EMBL" id="JAFEJT020000017">
    <property type="protein sequence ID" value="MCH9275762.1"/>
    <property type="molecule type" value="Genomic_DNA"/>
</dbReference>
<sequence length="50" mass="5416">MTVIACGSPENHGFEGKSYITVSPYLDESVSRADRLRRAVAAHPAGGERR</sequence>
<accession>A0ABS9VUI9</accession>
<gene>
    <name evidence="1" type="ORF">JS533_005690</name>
</gene>
<protein>
    <submittedName>
        <fullName evidence="1">Uncharacterized protein</fullName>
    </submittedName>
</protein>
<evidence type="ECO:0000313" key="1">
    <source>
        <dbReference type="EMBL" id="MCH9275762.1"/>
    </source>
</evidence>
<dbReference type="Proteomes" id="UP000710815">
    <property type="component" value="Unassembled WGS sequence"/>
</dbReference>
<comment type="caution">
    <text evidence="1">The sequence shown here is derived from an EMBL/GenBank/DDBJ whole genome shotgun (WGS) entry which is preliminary data.</text>
</comment>